<sequence length="104" mass="12118">MQCSSFIGLVFYWQTSFSKHEINFKDQQIFGSQDYSSEAAAITSVPYSYWLFRKTIAVIPLAQKLTLYKISYTPSIYLYFHGYIHPRVCLFATIMNCQDSTENN</sequence>
<proteinExistence type="predicted"/>
<reference evidence="1" key="1">
    <citation type="submission" date="2021-05" db="EMBL/GenBank/DDBJ databases">
        <authorList>
            <person name="Alioto T."/>
            <person name="Alioto T."/>
            <person name="Gomez Garrido J."/>
        </authorList>
    </citation>
    <scope>NUCLEOTIDE SEQUENCE</scope>
</reference>
<protein>
    <submittedName>
        <fullName evidence="1">Uncharacterized protein</fullName>
    </submittedName>
</protein>
<accession>A0A8D8W0L2</accession>
<evidence type="ECO:0000313" key="1">
    <source>
        <dbReference type="EMBL" id="CAG6640504.1"/>
    </source>
</evidence>
<dbReference type="EMBL" id="HBUF01112312">
    <property type="protein sequence ID" value="CAG6640504.1"/>
    <property type="molecule type" value="Transcribed_RNA"/>
</dbReference>
<name>A0A8D8W0L2_9HEMI</name>
<dbReference type="AlphaFoldDB" id="A0A8D8W0L2"/>
<organism evidence="1">
    <name type="scientific">Cacopsylla melanoneura</name>
    <dbReference type="NCBI Taxonomy" id="428564"/>
    <lineage>
        <taxon>Eukaryota</taxon>
        <taxon>Metazoa</taxon>
        <taxon>Ecdysozoa</taxon>
        <taxon>Arthropoda</taxon>
        <taxon>Hexapoda</taxon>
        <taxon>Insecta</taxon>
        <taxon>Pterygota</taxon>
        <taxon>Neoptera</taxon>
        <taxon>Paraneoptera</taxon>
        <taxon>Hemiptera</taxon>
        <taxon>Sternorrhyncha</taxon>
        <taxon>Psylloidea</taxon>
        <taxon>Psyllidae</taxon>
        <taxon>Psyllinae</taxon>
        <taxon>Cacopsylla</taxon>
    </lineage>
</organism>